<protein>
    <submittedName>
        <fullName evidence="2">Mitochondrial ATP synthase F1, epsilon subunit, putative</fullName>
        <ecNumber evidence="2">3.6.3.14</ecNumber>
    </submittedName>
</protein>
<organism evidence="2 5">
    <name type="scientific">Plasmodium ovale</name>
    <name type="common">malaria parasite P. ovale</name>
    <dbReference type="NCBI Taxonomy" id="36330"/>
    <lineage>
        <taxon>Eukaryota</taxon>
        <taxon>Sar</taxon>
        <taxon>Alveolata</taxon>
        <taxon>Apicomplexa</taxon>
        <taxon>Aconoidasida</taxon>
        <taxon>Haemosporida</taxon>
        <taxon>Plasmodiidae</taxon>
        <taxon>Plasmodium</taxon>
        <taxon>Plasmodium (Plasmodium)</taxon>
    </lineage>
</organism>
<dbReference type="Gene3D" id="1.10.1620.20">
    <property type="entry name" value="ATP synthase, F1 complex, epsilon subunit superfamily, mitochondrial"/>
    <property type="match status" value="1"/>
</dbReference>
<keyword evidence="4" id="KW-1185">Reference proteome</keyword>
<name>A0A1C3L4X7_PLAOA</name>
<dbReference type="GO" id="GO:0016787">
    <property type="term" value="F:hydrolase activity"/>
    <property type="evidence" value="ECO:0007669"/>
    <property type="project" value="UniProtKB-KW"/>
</dbReference>
<evidence type="ECO:0000256" key="1">
    <source>
        <dbReference type="ARBA" id="ARBA00009502"/>
    </source>
</evidence>
<evidence type="ECO:0000313" key="4">
    <source>
        <dbReference type="Proteomes" id="UP000242942"/>
    </source>
</evidence>
<dbReference type="InterPro" id="IPR036742">
    <property type="entry name" value="ATP_synth_F1_esu_sf_mt"/>
</dbReference>
<evidence type="ECO:0000313" key="3">
    <source>
        <dbReference type="EMBL" id="SCQ16876.1"/>
    </source>
</evidence>
<dbReference type="GO" id="GO:0005743">
    <property type="term" value="C:mitochondrial inner membrane"/>
    <property type="evidence" value="ECO:0007669"/>
    <property type="project" value="InterPro"/>
</dbReference>
<reference evidence="4 5" key="1">
    <citation type="submission" date="2016-06" db="EMBL/GenBank/DDBJ databases">
        <authorList>
            <consortium name="Pathogen Informatics"/>
        </authorList>
    </citation>
    <scope>NUCLEOTIDE SEQUENCE [LARGE SCALE GENOMIC DNA]</scope>
    <source>
        <strain evidence="3">PocGH01</strain>
        <strain evidence="2">PowCR01</strain>
    </source>
</reference>
<dbReference type="SUPFAM" id="SSF48690">
    <property type="entry name" value="Epsilon subunit of mitochondrial F1F0-ATP synthase"/>
    <property type="match status" value="1"/>
</dbReference>
<dbReference type="CDD" id="cd12153">
    <property type="entry name" value="F1-ATPase_epsilon"/>
    <property type="match status" value="1"/>
</dbReference>
<dbReference type="EMBL" id="LT594518">
    <property type="protein sequence ID" value="SBT82394.1"/>
    <property type="molecule type" value="Genomic_DNA"/>
</dbReference>
<comment type="similarity">
    <text evidence="1">Belongs to the eukaryotic ATPase epsilon family.</text>
</comment>
<dbReference type="FunFam" id="1.10.1620.20:FF:000006">
    <property type="entry name" value="Mitochondrial ATP synthase F1, epsilon subunit, putative"/>
    <property type="match status" value="1"/>
</dbReference>
<dbReference type="VEuPathDB" id="PlasmoDB:POWCR01_140025900"/>
<dbReference type="GO" id="GO:0042776">
    <property type="term" value="P:proton motive force-driven mitochondrial ATP synthesis"/>
    <property type="evidence" value="ECO:0007669"/>
    <property type="project" value="TreeGrafter"/>
</dbReference>
<dbReference type="Proteomes" id="UP000243200">
    <property type="component" value="Chromosome 14"/>
</dbReference>
<dbReference type="InterPro" id="IPR006721">
    <property type="entry name" value="ATP_synth_F1_esu_mt"/>
</dbReference>
<dbReference type="EC" id="3.6.3.14" evidence="2"/>
<proteinExistence type="inferred from homology"/>
<sequence>MWKAANVSYTRYASEMADILRKCLKDPYSDIALERSKMHLRETIYKDGKPISQELHEEFQKAFKNLDGGKE</sequence>
<keyword evidence="2" id="KW-0378">Hydrolase</keyword>
<dbReference type="Proteomes" id="UP000242942">
    <property type="component" value="Chromosome 14"/>
</dbReference>
<evidence type="ECO:0000313" key="2">
    <source>
        <dbReference type="EMBL" id="SBT82394.1"/>
    </source>
</evidence>
<accession>A0A2Y9US55</accession>
<dbReference type="GO" id="GO:0046933">
    <property type="term" value="F:proton-transporting ATP synthase activity, rotational mechanism"/>
    <property type="evidence" value="ECO:0007669"/>
    <property type="project" value="InterPro"/>
</dbReference>
<dbReference type="AlphaFoldDB" id="A0A1C3L4X7"/>
<evidence type="ECO:0000313" key="5">
    <source>
        <dbReference type="Proteomes" id="UP000243200"/>
    </source>
</evidence>
<dbReference type="GO" id="GO:0045259">
    <property type="term" value="C:proton-transporting ATP synthase complex"/>
    <property type="evidence" value="ECO:0007669"/>
    <property type="project" value="InterPro"/>
</dbReference>
<accession>A0A1D3U9Q0</accession>
<dbReference type="EMBL" id="LT594595">
    <property type="protein sequence ID" value="SCQ16876.1"/>
    <property type="molecule type" value="Genomic_DNA"/>
</dbReference>
<dbReference type="PANTHER" id="PTHR12448:SF0">
    <property type="entry name" value="ATP SYNTHASE SUBUNIT EPSILON, MITOCHONDRIAL"/>
    <property type="match status" value="1"/>
</dbReference>
<dbReference type="PANTHER" id="PTHR12448">
    <property type="entry name" value="ATP SYNTHASE EPSILON CHAIN, MITOCHONDRIAL"/>
    <property type="match status" value="1"/>
</dbReference>
<gene>
    <name evidence="2" type="primary">PowCR01_140025900</name>
    <name evidence="3" type="synonym">PocGH01_14031800</name>
    <name evidence="3" type="ORF">POCGH01_14031800</name>
    <name evidence="2" type="ORF">POWCR01_140025900</name>
</gene>
<dbReference type="Pfam" id="PF04627">
    <property type="entry name" value="ATP-synt_Eps"/>
    <property type="match status" value="1"/>
</dbReference>
<dbReference type="OrthoDB" id="269124at2759"/>
<dbReference type="VEuPathDB" id="PlasmoDB:PocGH01_14031800"/>
<accession>A0A1C3L4X7</accession>